<evidence type="ECO:0000256" key="6">
    <source>
        <dbReference type="ARBA" id="ARBA00038076"/>
    </source>
</evidence>
<evidence type="ECO:0000256" key="2">
    <source>
        <dbReference type="ARBA" id="ARBA00022475"/>
    </source>
</evidence>
<name>A0ABZ2KJE7_9BACT</name>
<organism evidence="10 11">
    <name type="scientific">Pendulispora brunnea</name>
    <dbReference type="NCBI Taxonomy" id="2905690"/>
    <lineage>
        <taxon>Bacteria</taxon>
        <taxon>Pseudomonadati</taxon>
        <taxon>Myxococcota</taxon>
        <taxon>Myxococcia</taxon>
        <taxon>Myxococcales</taxon>
        <taxon>Sorangiineae</taxon>
        <taxon>Pendulisporaceae</taxon>
        <taxon>Pendulispora</taxon>
    </lineage>
</organism>
<evidence type="ECO:0000313" key="10">
    <source>
        <dbReference type="EMBL" id="WXA98802.1"/>
    </source>
</evidence>
<comment type="subcellular location">
    <subcellularLocation>
        <location evidence="1">Cell membrane</location>
        <topology evidence="1">Multi-pass membrane protein</topology>
    </subcellularLocation>
</comment>
<comment type="similarity">
    <text evidence="6">Belongs to the ABC-4 integral membrane protein family.</text>
</comment>
<keyword evidence="11" id="KW-1185">Reference proteome</keyword>
<keyword evidence="2" id="KW-1003">Cell membrane</keyword>
<dbReference type="Pfam" id="PF02687">
    <property type="entry name" value="FtsX"/>
    <property type="match status" value="1"/>
</dbReference>
<keyword evidence="5 7" id="KW-0472">Membrane</keyword>
<evidence type="ECO:0000259" key="9">
    <source>
        <dbReference type="Pfam" id="PF12704"/>
    </source>
</evidence>
<keyword evidence="3 7" id="KW-0812">Transmembrane</keyword>
<protein>
    <submittedName>
        <fullName evidence="10">ABC transporter permease</fullName>
    </submittedName>
</protein>
<feature type="transmembrane region" description="Helical" evidence="7">
    <location>
        <begin position="326"/>
        <end position="356"/>
    </location>
</feature>
<gene>
    <name evidence="10" type="ORF">LZC95_18490</name>
</gene>
<reference evidence="10 11" key="1">
    <citation type="submission" date="2021-12" db="EMBL/GenBank/DDBJ databases">
        <title>Discovery of the Pendulisporaceae a myxobacterial family with distinct sporulation behavior and unique specialized metabolism.</title>
        <authorList>
            <person name="Garcia R."/>
            <person name="Popoff A."/>
            <person name="Bader C.D."/>
            <person name="Loehr J."/>
            <person name="Walesch S."/>
            <person name="Walt C."/>
            <person name="Boldt J."/>
            <person name="Bunk B."/>
            <person name="Haeckl F.J.F.P.J."/>
            <person name="Gunesch A.P."/>
            <person name="Birkelbach J."/>
            <person name="Nuebel U."/>
            <person name="Pietschmann T."/>
            <person name="Bach T."/>
            <person name="Mueller R."/>
        </authorList>
    </citation>
    <scope>NUCLEOTIDE SEQUENCE [LARGE SCALE GENOMIC DNA]</scope>
    <source>
        <strain evidence="10 11">MSr12523</strain>
    </source>
</reference>
<dbReference type="InterPro" id="IPR003838">
    <property type="entry name" value="ABC3_permease_C"/>
</dbReference>
<dbReference type="InterPro" id="IPR025857">
    <property type="entry name" value="MacB_PCD"/>
</dbReference>
<dbReference type="RefSeq" id="WP_394849422.1">
    <property type="nucleotide sequence ID" value="NZ_CP089982.1"/>
</dbReference>
<evidence type="ECO:0000256" key="3">
    <source>
        <dbReference type="ARBA" id="ARBA00022692"/>
    </source>
</evidence>
<keyword evidence="4 7" id="KW-1133">Transmembrane helix</keyword>
<dbReference type="PANTHER" id="PTHR30572">
    <property type="entry name" value="MEMBRANE COMPONENT OF TRANSPORTER-RELATED"/>
    <property type="match status" value="1"/>
</dbReference>
<evidence type="ECO:0000256" key="4">
    <source>
        <dbReference type="ARBA" id="ARBA00022989"/>
    </source>
</evidence>
<accession>A0ABZ2KJE7</accession>
<feature type="domain" description="MacB-like periplasmic core" evidence="9">
    <location>
        <begin position="21"/>
        <end position="239"/>
    </location>
</feature>
<feature type="transmembrane region" description="Helical" evidence="7">
    <location>
        <begin position="376"/>
        <end position="394"/>
    </location>
</feature>
<dbReference type="InterPro" id="IPR050250">
    <property type="entry name" value="Macrolide_Exporter_MacB"/>
</dbReference>
<evidence type="ECO:0000313" key="11">
    <source>
        <dbReference type="Proteomes" id="UP001379533"/>
    </source>
</evidence>
<evidence type="ECO:0000256" key="1">
    <source>
        <dbReference type="ARBA" id="ARBA00004651"/>
    </source>
</evidence>
<evidence type="ECO:0000259" key="8">
    <source>
        <dbReference type="Pfam" id="PF02687"/>
    </source>
</evidence>
<dbReference type="Proteomes" id="UP001379533">
    <property type="component" value="Chromosome"/>
</dbReference>
<evidence type="ECO:0000256" key="7">
    <source>
        <dbReference type="SAM" id="Phobius"/>
    </source>
</evidence>
<feature type="transmembrane region" description="Helical" evidence="7">
    <location>
        <begin position="282"/>
        <end position="305"/>
    </location>
</feature>
<proteinExistence type="inferred from homology"/>
<dbReference type="Pfam" id="PF12704">
    <property type="entry name" value="MacB_PCD"/>
    <property type="match status" value="1"/>
</dbReference>
<evidence type="ECO:0000256" key="5">
    <source>
        <dbReference type="ARBA" id="ARBA00023136"/>
    </source>
</evidence>
<sequence>MFDSDALAEIWSTLTRHKLRTLLTAFSVGWGVFMLIVLLGAGRGLENGSTDGFRGDAANSIWIQSGITALPFAGQKPGRRIKLDNADYLALLALRPGVEFVDAELELSGNFTIRHGARHSSFRVRGAVPDVRFLENIHVREGRQLNDRDLIERRKVAVIGAPVLDILFGKQPPVGEHIWIRGSNFRVVGVYEDAYGNEDDQRAILVPLSTVQLLNGTSSELGTLGITVSYSDAQAVQALLTTTQELLAGHHHFAKEDARAVRSFNNIEHYSKVTRIFVWLRVFIWMVGIGTLLAGIVGVSNIMLISVKERTQEIGIRRAVGASPSAIVRMIVGESLTITALAGYLGLAAGIGVLGLANEFLPHIEGLRDPAVSFEVAFGATVLIVAAGTLAGLFPARRAVQMRPITALRNE</sequence>
<feature type="domain" description="ABC3 transporter permease C-terminal" evidence="8">
    <location>
        <begin position="286"/>
        <end position="402"/>
    </location>
</feature>
<feature type="transmembrane region" description="Helical" evidence="7">
    <location>
        <begin position="21"/>
        <end position="41"/>
    </location>
</feature>
<dbReference type="EMBL" id="CP089982">
    <property type="protein sequence ID" value="WXA98802.1"/>
    <property type="molecule type" value="Genomic_DNA"/>
</dbReference>
<dbReference type="PANTHER" id="PTHR30572:SF4">
    <property type="entry name" value="ABC TRANSPORTER PERMEASE YTRF"/>
    <property type="match status" value="1"/>
</dbReference>